<feature type="region of interest" description="Disordered" evidence="1">
    <location>
        <begin position="183"/>
        <end position="220"/>
    </location>
</feature>
<feature type="compositionally biased region" description="Acidic residues" evidence="1">
    <location>
        <begin position="186"/>
        <end position="205"/>
    </location>
</feature>
<keyword evidence="3" id="KW-0808">Transferase</keyword>
<sequence>MRTRSRSRNNSPQREASQAIVETLRIEHPFLEDQFQEDTPPEDPPIDPPEVSMADNRTMAEWLQAPTEGYEDAIVISKIAANNFELRHGLFNLVQNKQFFGHDKEDSHAHIRYFNKITSTMRCMHTRSSSNLLLNPLPIHQLLIQSVVTVDVQSNLSFSKNLTSDQFFRLEKDNPHDQIRYVADFDPLEEDPEEDSEEDPEEDSADYPTDRRDDDDEDESYKDNLRICNFHKHTRDDGVINQKLRRKLLYYGMTDTLRISYNNDDDDEEEEEEEDKVEEHIALADSTTLPAIDPVPSAEETEPFETDESSATPPPPRSPQTRVPFSQAGDASPSTYHLLPLLPVPSPSLLLPSTAHKTDILEGEMPPQKRSCFTALASRFEVVESSTAATARNSGNGDDSHDYGSGKRRTEQATREYMYSDILKCQPLNFNGTEGVENISKESDEVEKYVSGLPNIIQGSVMASKQKTMQDAIKFANNLMDLKIHTFADCQAKNKRKLDDNSRNNQTQQQPFKRAIQRVVTFFECGVHGHYKKDYPKLKNKNHGNQAGKGEARAPYRLAPSEMKELSESLHKHSDKGFIRPSSSSWGVSVLFVKKKDGSFQIAENFIVCGDALHKGLSDVLVPNEKLLSDYDCKIHYHPRKANLVVGALSKKERIKPLRVQALVMIIGLDLPKQTLNAQIEARKLENFEAKDARGLIRKEKLEHHADGTLCLKNRSWLPCFGDLRTLIMHESHKSKYSIHSGSNVMYQDMKKLYWWPNMKADIATYTDGQSERTIQTLEEMLHACVIDFGNG</sequence>
<evidence type="ECO:0000259" key="2">
    <source>
        <dbReference type="Pfam" id="PF17921"/>
    </source>
</evidence>
<proteinExistence type="predicted"/>
<feature type="compositionally biased region" description="Acidic residues" evidence="1">
    <location>
        <begin position="299"/>
        <end position="308"/>
    </location>
</feature>
<dbReference type="Pfam" id="PF17921">
    <property type="entry name" value="Integrase_H2C2"/>
    <property type="match status" value="1"/>
</dbReference>
<evidence type="ECO:0000313" key="3">
    <source>
        <dbReference type="EMBL" id="GEU56013.1"/>
    </source>
</evidence>
<feature type="compositionally biased region" description="Polar residues" evidence="1">
    <location>
        <begin position="386"/>
        <end position="397"/>
    </location>
</feature>
<name>A0A6L2L2B6_TANCI</name>
<comment type="caution">
    <text evidence="3">The sequence shown here is derived from an EMBL/GenBank/DDBJ whole genome shotgun (WGS) entry which is preliminary data.</text>
</comment>
<reference evidence="3" key="1">
    <citation type="journal article" date="2019" name="Sci. Rep.">
        <title>Draft genome of Tanacetum cinerariifolium, the natural source of mosquito coil.</title>
        <authorList>
            <person name="Yamashiro T."/>
            <person name="Shiraishi A."/>
            <person name="Satake H."/>
            <person name="Nakayama K."/>
        </authorList>
    </citation>
    <scope>NUCLEOTIDE SEQUENCE</scope>
</reference>
<feature type="region of interest" description="Disordered" evidence="1">
    <location>
        <begin position="386"/>
        <end position="410"/>
    </location>
</feature>
<accession>A0A6L2L2B6</accession>
<dbReference type="InterPro" id="IPR041588">
    <property type="entry name" value="Integrase_H2C2"/>
</dbReference>
<dbReference type="Gene3D" id="3.10.10.10">
    <property type="entry name" value="HIV Type 1 Reverse Transcriptase, subunit A, domain 1"/>
    <property type="match status" value="1"/>
</dbReference>
<dbReference type="GO" id="GO:0003964">
    <property type="term" value="F:RNA-directed DNA polymerase activity"/>
    <property type="evidence" value="ECO:0007669"/>
    <property type="project" value="UniProtKB-KW"/>
</dbReference>
<dbReference type="InterPro" id="IPR043502">
    <property type="entry name" value="DNA/RNA_pol_sf"/>
</dbReference>
<dbReference type="PANTHER" id="PTHR15503">
    <property type="entry name" value="LDOC1 RELATED"/>
    <property type="match status" value="1"/>
</dbReference>
<feature type="domain" description="Integrase zinc-binding" evidence="2">
    <location>
        <begin position="723"/>
        <end position="767"/>
    </location>
</feature>
<protein>
    <submittedName>
        <fullName evidence="3">Putative reverse transcriptase domain-containing protein</fullName>
    </submittedName>
</protein>
<keyword evidence="3" id="KW-0695">RNA-directed DNA polymerase</keyword>
<dbReference type="EMBL" id="BKCJ010003590">
    <property type="protein sequence ID" value="GEU56013.1"/>
    <property type="molecule type" value="Genomic_DNA"/>
</dbReference>
<feature type="region of interest" description="Disordered" evidence="1">
    <location>
        <begin position="536"/>
        <end position="555"/>
    </location>
</feature>
<feature type="compositionally biased region" description="Basic and acidic residues" evidence="1">
    <location>
        <begin position="398"/>
        <end position="410"/>
    </location>
</feature>
<dbReference type="AlphaFoldDB" id="A0A6L2L2B6"/>
<dbReference type="Gene3D" id="1.10.340.70">
    <property type="match status" value="1"/>
</dbReference>
<keyword evidence="3" id="KW-0548">Nucleotidyltransferase</keyword>
<dbReference type="InterPro" id="IPR032567">
    <property type="entry name" value="RTL1-rel"/>
</dbReference>
<dbReference type="PANTHER" id="PTHR15503:SF45">
    <property type="entry name" value="RNA-DIRECTED DNA POLYMERASE HOMOLOG"/>
    <property type="match status" value="1"/>
</dbReference>
<evidence type="ECO:0000256" key="1">
    <source>
        <dbReference type="SAM" id="MobiDB-lite"/>
    </source>
</evidence>
<dbReference type="SUPFAM" id="SSF56672">
    <property type="entry name" value="DNA/RNA polymerases"/>
    <property type="match status" value="1"/>
</dbReference>
<feature type="region of interest" description="Disordered" evidence="1">
    <location>
        <begin position="284"/>
        <end position="331"/>
    </location>
</feature>
<gene>
    <name evidence="3" type="ORF">Tci_027991</name>
</gene>
<organism evidence="3">
    <name type="scientific">Tanacetum cinerariifolium</name>
    <name type="common">Dalmatian daisy</name>
    <name type="synonym">Chrysanthemum cinerariifolium</name>
    <dbReference type="NCBI Taxonomy" id="118510"/>
    <lineage>
        <taxon>Eukaryota</taxon>
        <taxon>Viridiplantae</taxon>
        <taxon>Streptophyta</taxon>
        <taxon>Embryophyta</taxon>
        <taxon>Tracheophyta</taxon>
        <taxon>Spermatophyta</taxon>
        <taxon>Magnoliopsida</taxon>
        <taxon>eudicotyledons</taxon>
        <taxon>Gunneridae</taxon>
        <taxon>Pentapetalae</taxon>
        <taxon>asterids</taxon>
        <taxon>campanulids</taxon>
        <taxon>Asterales</taxon>
        <taxon>Asteraceae</taxon>
        <taxon>Asteroideae</taxon>
        <taxon>Anthemideae</taxon>
        <taxon>Anthemidinae</taxon>
        <taxon>Tanacetum</taxon>
    </lineage>
</organism>